<keyword evidence="6" id="KW-0256">Endoplasmic reticulum</keyword>
<protein>
    <recommendedName>
        <fullName evidence="12">Phosphatidylinositol glycan anchor biosynthesis class U protein</fullName>
    </recommendedName>
</protein>
<dbReference type="Pfam" id="PF06728">
    <property type="entry name" value="PIG-U"/>
    <property type="match status" value="1"/>
</dbReference>
<evidence type="ECO:0000256" key="8">
    <source>
        <dbReference type="ARBA" id="ARBA00023136"/>
    </source>
</evidence>
<accession>A0AAN8ESG6</accession>
<keyword evidence="11" id="KW-1185">Reference proteome</keyword>
<comment type="similarity">
    <text evidence="3">Belongs to the PIGU family.</text>
</comment>
<gene>
    <name evidence="10" type="ORF">OHC33_006198</name>
</gene>
<evidence type="ECO:0008006" key="12">
    <source>
        <dbReference type="Google" id="ProtNLM"/>
    </source>
</evidence>
<evidence type="ECO:0000313" key="10">
    <source>
        <dbReference type="EMBL" id="KAK5952606.1"/>
    </source>
</evidence>
<comment type="caution">
    <text evidence="10">The sequence shown here is derived from an EMBL/GenBank/DDBJ whole genome shotgun (WGS) entry which is preliminary data.</text>
</comment>
<comment type="subcellular location">
    <subcellularLocation>
        <location evidence="1">Endoplasmic reticulum membrane</location>
        <topology evidence="1">Multi-pass membrane protein</topology>
    </subcellularLocation>
</comment>
<reference evidence="10 11" key="1">
    <citation type="submission" date="2022-12" db="EMBL/GenBank/DDBJ databases">
        <title>Genomic features and morphological characterization of a novel Knufia sp. strain isolated from spacecraft assembly facility.</title>
        <authorList>
            <person name="Teixeira M."/>
            <person name="Chander A.M."/>
            <person name="Stajich J.E."/>
            <person name="Venkateswaran K."/>
        </authorList>
    </citation>
    <scope>NUCLEOTIDE SEQUENCE [LARGE SCALE GENOMIC DNA]</scope>
    <source>
        <strain evidence="10 11">FJI-L2-BK-P2</strain>
    </source>
</reference>
<name>A0AAN8ESG6_9EURO</name>
<dbReference type="GO" id="GO:0006506">
    <property type="term" value="P:GPI anchor biosynthetic process"/>
    <property type="evidence" value="ECO:0007669"/>
    <property type="project" value="UniProtKB-KW"/>
</dbReference>
<evidence type="ECO:0000256" key="5">
    <source>
        <dbReference type="ARBA" id="ARBA00022692"/>
    </source>
</evidence>
<feature type="transmembrane region" description="Helical" evidence="9">
    <location>
        <begin position="325"/>
        <end position="347"/>
    </location>
</feature>
<dbReference type="InterPro" id="IPR009600">
    <property type="entry name" value="PIG-U"/>
</dbReference>
<dbReference type="EMBL" id="JAKLMC020000014">
    <property type="protein sequence ID" value="KAK5952606.1"/>
    <property type="molecule type" value="Genomic_DNA"/>
</dbReference>
<evidence type="ECO:0000256" key="6">
    <source>
        <dbReference type="ARBA" id="ARBA00022824"/>
    </source>
</evidence>
<feature type="transmembrane region" description="Helical" evidence="9">
    <location>
        <begin position="359"/>
        <end position="384"/>
    </location>
</feature>
<evidence type="ECO:0000313" key="11">
    <source>
        <dbReference type="Proteomes" id="UP001316803"/>
    </source>
</evidence>
<dbReference type="Proteomes" id="UP001316803">
    <property type="component" value="Unassembled WGS sequence"/>
</dbReference>
<keyword evidence="5 9" id="KW-0812">Transmembrane</keyword>
<keyword evidence="7 9" id="KW-1133">Transmembrane helix</keyword>
<evidence type="ECO:0000256" key="3">
    <source>
        <dbReference type="ARBA" id="ARBA00010026"/>
    </source>
</evidence>
<evidence type="ECO:0000256" key="4">
    <source>
        <dbReference type="ARBA" id="ARBA00022502"/>
    </source>
</evidence>
<evidence type="ECO:0000256" key="9">
    <source>
        <dbReference type="SAM" id="Phobius"/>
    </source>
</evidence>
<dbReference type="PANTHER" id="PTHR13121:SF0">
    <property type="entry name" value="PHOSPHATIDYLINOSITOL GLYCAN ANCHOR BIOSYNTHESIS CLASS U PROTEIN"/>
    <property type="match status" value="1"/>
</dbReference>
<dbReference type="GO" id="GO:0042765">
    <property type="term" value="C:GPI-anchor transamidase complex"/>
    <property type="evidence" value="ECO:0007669"/>
    <property type="project" value="InterPro"/>
</dbReference>
<keyword evidence="4" id="KW-0337">GPI-anchor biosynthesis</keyword>
<keyword evidence="8 9" id="KW-0472">Membrane</keyword>
<dbReference type="PANTHER" id="PTHR13121">
    <property type="entry name" value="GPI TRANSAMIDASE COMPONENT PIG-U"/>
    <property type="match status" value="1"/>
</dbReference>
<feature type="transmembrane region" description="Helical" evidence="9">
    <location>
        <begin position="119"/>
        <end position="141"/>
    </location>
</feature>
<feature type="transmembrane region" description="Helical" evidence="9">
    <location>
        <begin position="72"/>
        <end position="98"/>
    </location>
</feature>
<evidence type="ECO:0000256" key="1">
    <source>
        <dbReference type="ARBA" id="ARBA00004477"/>
    </source>
</evidence>
<comment type="pathway">
    <text evidence="2">Glycolipid biosynthesis; glycosylphosphatidylinositol-anchor biosynthesis.</text>
</comment>
<evidence type="ECO:0000256" key="7">
    <source>
        <dbReference type="ARBA" id="ARBA00022989"/>
    </source>
</evidence>
<evidence type="ECO:0000256" key="2">
    <source>
        <dbReference type="ARBA" id="ARBA00004687"/>
    </source>
</evidence>
<feature type="transmembrane region" description="Helical" evidence="9">
    <location>
        <begin position="287"/>
        <end position="305"/>
    </location>
</feature>
<feature type="transmembrane region" description="Helical" evidence="9">
    <location>
        <begin position="199"/>
        <end position="220"/>
    </location>
</feature>
<proteinExistence type="inferred from homology"/>
<dbReference type="AlphaFoldDB" id="A0AAN8ESG6"/>
<feature type="transmembrane region" description="Helical" evidence="9">
    <location>
        <begin position="161"/>
        <end position="187"/>
    </location>
</feature>
<organism evidence="10 11">
    <name type="scientific">Knufia fluminis</name>
    <dbReference type="NCBI Taxonomy" id="191047"/>
    <lineage>
        <taxon>Eukaryota</taxon>
        <taxon>Fungi</taxon>
        <taxon>Dikarya</taxon>
        <taxon>Ascomycota</taxon>
        <taxon>Pezizomycotina</taxon>
        <taxon>Eurotiomycetes</taxon>
        <taxon>Chaetothyriomycetidae</taxon>
        <taxon>Chaetothyriales</taxon>
        <taxon>Trichomeriaceae</taxon>
        <taxon>Knufia</taxon>
    </lineage>
</organism>
<dbReference type="GO" id="GO:0016255">
    <property type="term" value="P:attachment of GPI anchor to protein"/>
    <property type="evidence" value="ECO:0007669"/>
    <property type="project" value="InterPro"/>
</dbReference>
<feature type="transmembrane region" description="Helical" evidence="9">
    <location>
        <begin position="247"/>
        <end position="275"/>
    </location>
</feature>
<sequence length="403" mass="44392">MGVETKTAAIFVAAAVLRLGAFFFLPAIATVLSERVEIATPLSSYKRLLEGLFLFERGVSPYDGGVYHQAPLLLVVFELLPSALVFTGLDLLNAWNLVTIAQRLRLPSPRFSKLDGSQLALAYLFNPFSIISCLGSSTTIFTNATILQAIASATAGNAFGAMFAIACSTYLSLYPALLLPPLILQWARSKSTQLQTSTVLSLVGIFTGTLAILLSSSAILVGNFKDFIVSCYGAQINITDLTPNMGLWWYFFIEIFDAFRSFFIGVFWIHLVGYVGALTVRLPEQPLFVIIALIGLITIFKPYPSTSDVSLYLGVLPLYKHVMPLTRYTFLAASVLLYSTLLGPAFYHIWIYAGSGNANFFYAITLVWSLGLSMLVGDSLFAVLRDEWEMLRPEMRGKDIRQI</sequence>